<dbReference type="GO" id="GO:0016746">
    <property type="term" value="F:acyltransferase activity"/>
    <property type="evidence" value="ECO:0007669"/>
    <property type="project" value="UniProtKB-KW"/>
</dbReference>
<dbReference type="InterPro" id="IPR003010">
    <property type="entry name" value="C-N_Hydrolase"/>
</dbReference>
<feature type="transmembrane region" description="Helical" evidence="9">
    <location>
        <begin position="171"/>
        <end position="191"/>
    </location>
</feature>
<comment type="function">
    <text evidence="9">Catalyzes the phospholipid dependent N-acylation of the N-terminal cysteine of apolipoprotein, the last step in lipoprotein maturation.</text>
</comment>
<dbReference type="PROSITE" id="PS50263">
    <property type="entry name" value="CN_HYDROLASE"/>
    <property type="match status" value="1"/>
</dbReference>
<evidence type="ECO:0000256" key="8">
    <source>
        <dbReference type="ARBA" id="ARBA00023315"/>
    </source>
</evidence>
<feature type="domain" description="CN hydrolase" evidence="10">
    <location>
        <begin position="242"/>
        <end position="495"/>
    </location>
</feature>
<dbReference type="RefSeq" id="WP_346335723.1">
    <property type="nucleotide sequence ID" value="NZ_JBBYXI010000001.1"/>
</dbReference>
<dbReference type="EMBL" id="JBBYXI010000001">
    <property type="protein sequence ID" value="MEN3929730.1"/>
    <property type="molecule type" value="Genomic_DNA"/>
</dbReference>
<evidence type="ECO:0000256" key="9">
    <source>
        <dbReference type="HAMAP-Rule" id="MF_01148"/>
    </source>
</evidence>
<evidence type="ECO:0000256" key="2">
    <source>
        <dbReference type="ARBA" id="ARBA00010065"/>
    </source>
</evidence>
<keyword evidence="7 9" id="KW-0472">Membrane</keyword>
<dbReference type="Gene3D" id="3.60.110.10">
    <property type="entry name" value="Carbon-nitrogen hydrolase"/>
    <property type="match status" value="1"/>
</dbReference>
<evidence type="ECO:0000256" key="3">
    <source>
        <dbReference type="ARBA" id="ARBA00022475"/>
    </source>
</evidence>
<dbReference type="InterPro" id="IPR004563">
    <property type="entry name" value="Apolipo_AcylTrfase"/>
</dbReference>
<keyword evidence="8 9" id="KW-0012">Acyltransferase</keyword>
<evidence type="ECO:0000256" key="5">
    <source>
        <dbReference type="ARBA" id="ARBA00022692"/>
    </source>
</evidence>
<feature type="transmembrane region" description="Helical" evidence="9">
    <location>
        <begin position="33"/>
        <end position="50"/>
    </location>
</feature>
<evidence type="ECO:0000313" key="11">
    <source>
        <dbReference type="EMBL" id="MEN3929730.1"/>
    </source>
</evidence>
<feature type="transmembrane region" description="Helical" evidence="9">
    <location>
        <begin position="7"/>
        <end position="27"/>
    </location>
</feature>
<comment type="pathway">
    <text evidence="9">Protein modification; lipoprotein biosynthesis (N-acyl transfer).</text>
</comment>
<dbReference type="InterPro" id="IPR036526">
    <property type="entry name" value="C-N_Hydrolase_sf"/>
</dbReference>
<dbReference type="PANTHER" id="PTHR38686">
    <property type="entry name" value="APOLIPOPROTEIN N-ACYLTRANSFERASE"/>
    <property type="match status" value="1"/>
</dbReference>
<comment type="similarity">
    <text evidence="2 9">Belongs to the CN hydrolase family. Apolipoprotein N-acyltransferase subfamily.</text>
</comment>
<comment type="catalytic activity">
    <reaction evidence="9">
        <text>N-terminal S-1,2-diacyl-sn-glyceryl-L-cysteinyl-[lipoprotein] + a glycerophospholipid = N-acyl-S-1,2-diacyl-sn-glyceryl-L-cysteinyl-[lipoprotein] + a 2-acyl-sn-glycero-3-phospholipid + H(+)</text>
        <dbReference type="Rhea" id="RHEA:48228"/>
        <dbReference type="Rhea" id="RHEA-COMP:14681"/>
        <dbReference type="Rhea" id="RHEA-COMP:14684"/>
        <dbReference type="ChEBI" id="CHEBI:15378"/>
        <dbReference type="ChEBI" id="CHEBI:136912"/>
        <dbReference type="ChEBI" id="CHEBI:140656"/>
        <dbReference type="ChEBI" id="CHEBI:140657"/>
        <dbReference type="ChEBI" id="CHEBI:140660"/>
        <dbReference type="EC" id="2.3.1.269"/>
    </reaction>
</comment>
<reference evidence="11 12" key="1">
    <citation type="submission" date="2024-04" db="EMBL/GenBank/DDBJ databases">
        <title>A novel species isolated from cricket.</title>
        <authorList>
            <person name="Wang H.-C."/>
        </authorList>
    </citation>
    <scope>NUCLEOTIDE SEQUENCE [LARGE SCALE GENOMIC DNA]</scope>
    <source>
        <strain evidence="11 12">WL0021</strain>
    </source>
</reference>
<dbReference type="InterPro" id="IPR045378">
    <property type="entry name" value="LNT_N"/>
</dbReference>
<dbReference type="Pfam" id="PF00795">
    <property type="entry name" value="CN_hydrolase"/>
    <property type="match status" value="1"/>
</dbReference>
<organism evidence="11 12">
    <name type="scientific">Hohaiivirga grylli</name>
    <dbReference type="NCBI Taxonomy" id="3133970"/>
    <lineage>
        <taxon>Bacteria</taxon>
        <taxon>Pseudomonadati</taxon>
        <taxon>Pseudomonadota</taxon>
        <taxon>Alphaproteobacteria</taxon>
        <taxon>Hyphomicrobiales</taxon>
        <taxon>Methylobacteriaceae</taxon>
        <taxon>Hohaiivirga</taxon>
    </lineage>
</organism>
<accession>A0ABV0BFI1</accession>
<dbReference type="HAMAP" id="MF_01148">
    <property type="entry name" value="Lnt"/>
    <property type="match status" value="1"/>
</dbReference>
<comment type="caution">
    <text evidence="11">The sequence shown here is derived from an EMBL/GenBank/DDBJ whole genome shotgun (WGS) entry which is preliminary data.</text>
</comment>
<sequence>MKKAERLFNPLSWAGRLMLAVSGASGALAMQPFAFWLAIFTLLMPPVLMLDRFYQQSQNLPKKQKIRQAALLGWFWGFGYFTAGLWWLGKAFLVEADQFAWAMPFGVIGLPAVLAIYTALAFVILSFMWSTHWSRILVFTAVITLFEWLRGTLLTGFPWNVIGMALGNHLYFMQAAAYIGLYGLTLLTIFIGSAPATLLDKSARLLTSCFALVVLAGLSGLGYSRIPEEPQPTFVNVRLRIVQPNIQQDENFNSSNSEAILENYIELSTEALPEEKPTHYIWPESAFPFILHRQIEALNRIGTMLSKNGNASLITGAARMIPPLPGEQAYQFFNAIQTVDSNGIIRDTYDKSHLVPFGEYEPAFAKSLLRMTGLKQFVSIPGGFTPAEKRAPFSVSGLPPVAANICYEAIFPGEILPQSGARPGVIINVTNDAWFGDSPGPYQHFAQARLRSVEEGLSLVRTANSGISGVIDPYGRILKMTRLNHVEVLDSELPLPLEEQTFFNRLGQIPTLIIGIFIFLLGLYYRRKTA</sequence>
<name>A0ABV0BFI1_9HYPH</name>
<keyword evidence="5 9" id="KW-0812">Transmembrane</keyword>
<keyword evidence="6 9" id="KW-1133">Transmembrane helix</keyword>
<evidence type="ECO:0000313" key="12">
    <source>
        <dbReference type="Proteomes" id="UP001418637"/>
    </source>
</evidence>
<evidence type="ECO:0000256" key="1">
    <source>
        <dbReference type="ARBA" id="ARBA00004651"/>
    </source>
</evidence>
<protein>
    <recommendedName>
        <fullName evidence="9">Apolipoprotein N-acyltransferase</fullName>
        <shortName evidence="9">ALP N-acyltransferase</shortName>
        <ecNumber evidence="9">2.3.1.269</ecNumber>
    </recommendedName>
</protein>
<feature type="transmembrane region" description="Helical" evidence="9">
    <location>
        <begin position="136"/>
        <end position="159"/>
    </location>
</feature>
<keyword evidence="12" id="KW-1185">Reference proteome</keyword>
<evidence type="ECO:0000256" key="6">
    <source>
        <dbReference type="ARBA" id="ARBA00022989"/>
    </source>
</evidence>
<dbReference type="CDD" id="cd07571">
    <property type="entry name" value="ALP_N-acyl_transferase"/>
    <property type="match status" value="1"/>
</dbReference>
<dbReference type="NCBIfam" id="TIGR00546">
    <property type="entry name" value="lnt"/>
    <property type="match status" value="1"/>
</dbReference>
<feature type="transmembrane region" description="Helical" evidence="9">
    <location>
        <begin position="506"/>
        <end position="525"/>
    </location>
</feature>
<dbReference type="Proteomes" id="UP001418637">
    <property type="component" value="Unassembled WGS sequence"/>
</dbReference>
<evidence type="ECO:0000259" key="10">
    <source>
        <dbReference type="PROSITE" id="PS50263"/>
    </source>
</evidence>
<feature type="transmembrane region" description="Helical" evidence="9">
    <location>
        <begin position="71"/>
        <end position="89"/>
    </location>
</feature>
<dbReference type="PANTHER" id="PTHR38686:SF1">
    <property type="entry name" value="APOLIPOPROTEIN N-ACYLTRANSFERASE"/>
    <property type="match status" value="1"/>
</dbReference>
<dbReference type="SUPFAM" id="SSF56317">
    <property type="entry name" value="Carbon-nitrogen hydrolase"/>
    <property type="match status" value="1"/>
</dbReference>
<evidence type="ECO:0000256" key="7">
    <source>
        <dbReference type="ARBA" id="ARBA00023136"/>
    </source>
</evidence>
<feature type="transmembrane region" description="Helical" evidence="9">
    <location>
        <begin position="101"/>
        <end position="129"/>
    </location>
</feature>
<feature type="transmembrane region" description="Helical" evidence="9">
    <location>
        <begin position="203"/>
        <end position="223"/>
    </location>
</feature>
<keyword evidence="4 9" id="KW-0808">Transferase</keyword>
<gene>
    <name evidence="9 11" type="primary">lnt</name>
    <name evidence="11" type="ORF">WJT86_01480</name>
</gene>
<comment type="subcellular location">
    <subcellularLocation>
        <location evidence="1 9">Cell membrane</location>
        <topology evidence="1 9">Multi-pass membrane protein</topology>
    </subcellularLocation>
</comment>
<keyword evidence="3 9" id="KW-1003">Cell membrane</keyword>
<dbReference type="Pfam" id="PF20154">
    <property type="entry name" value="LNT_N"/>
    <property type="match status" value="1"/>
</dbReference>
<dbReference type="EC" id="2.3.1.269" evidence="9"/>
<proteinExistence type="inferred from homology"/>
<evidence type="ECO:0000256" key="4">
    <source>
        <dbReference type="ARBA" id="ARBA00022679"/>
    </source>
</evidence>